<protein>
    <submittedName>
        <fullName evidence="1">Uncharacterized protein</fullName>
    </submittedName>
</protein>
<gene>
    <name evidence="1" type="ORF">IV64_GL001371</name>
</gene>
<comment type="caution">
    <text evidence="1">The sequence shown here is derived from an EMBL/GenBank/DDBJ whole genome shotgun (WGS) entry which is preliminary data.</text>
</comment>
<dbReference type="PATRIC" id="fig|942150.3.peg.1414"/>
<dbReference type="Pfam" id="PF06245">
    <property type="entry name" value="DUF1015"/>
    <property type="match status" value="1"/>
</dbReference>
<evidence type="ECO:0000313" key="2">
    <source>
        <dbReference type="Proteomes" id="UP000051783"/>
    </source>
</evidence>
<reference evidence="1 2" key="1">
    <citation type="journal article" date="2015" name="Genome Announc.">
        <title>Expanding the biotechnology potential of lactobacilli through comparative genomics of 213 strains and associated genera.</title>
        <authorList>
            <person name="Sun Z."/>
            <person name="Harris H.M."/>
            <person name="McCann A."/>
            <person name="Guo C."/>
            <person name="Argimon S."/>
            <person name="Zhang W."/>
            <person name="Yang X."/>
            <person name="Jeffery I.B."/>
            <person name="Cooney J.C."/>
            <person name="Kagawa T.F."/>
            <person name="Liu W."/>
            <person name="Song Y."/>
            <person name="Salvetti E."/>
            <person name="Wrobel A."/>
            <person name="Rasinkangas P."/>
            <person name="Parkhill J."/>
            <person name="Rea M.C."/>
            <person name="O'Sullivan O."/>
            <person name="Ritari J."/>
            <person name="Douillard F.P."/>
            <person name="Paul Ross R."/>
            <person name="Yang R."/>
            <person name="Briner A.E."/>
            <person name="Felis G.E."/>
            <person name="de Vos W.M."/>
            <person name="Barrangou R."/>
            <person name="Klaenhammer T.R."/>
            <person name="Caufield P.W."/>
            <person name="Cui Y."/>
            <person name="Zhang H."/>
            <person name="O'Toole P.W."/>
        </authorList>
    </citation>
    <scope>NUCLEOTIDE SEQUENCE [LARGE SCALE GENOMIC DNA]</scope>
    <source>
        <strain evidence="1 2">LMG 26013</strain>
    </source>
</reference>
<sequence length="171" mass="19559">MEIKPFTAVLPTDAGLTKLTTNNSSWTSADTHVQPGTSYYWYELTQNGIHQWRLIASWPEQVSVTTMLPGGINTVLYPKHPVIEMLIDDWVGHFPKAYEFTDEYNVTHRLWQITEAEVNADITEAMAEITPRKTWLTTTSTPLVMLVADSEWTKFKTQPRVPDHLIQKINA</sequence>
<dbReference type="STRING" id="942150.IV64_GL001371"/>
<dbReference type="Proteomes" id="UP000051783">
    <property type="component" value="Unassembled WGS sequence"/>
</dbReference>
<dbReference type="AlphaFoldDB" id="A0A0R2M645"/>
<proteinExistence type="predicted"/>
<dbReference type="EMBL" id="JQCL01000103">
    <property type="protein sequence ID" value="KRO07451.1"/>
    <property type="molecule type" value="Genomic_DNA"/>
</dbReference>
<organism evidence="1 2">
    <name type="scientific">Lactiplantibacillus xiangfangensis</name>
    <dbReference type="NCBI Taxonomy" id="942150"/>
    <lineage>
        <taxon>Bacteria</taxon>
        <taxon>Bacillati</taxon>
        <taxon>Bacillota</taxon>
        <taxon>Bacilli</taxon>
        <taxon>Lactobacillales</taxon>
        <taxon>Lactobacillaceae</taxon>
        <taxon>Lactiplantibacillus</taxon>
    </lineage>
</organism>
<dbReference type="OrthoDB" id="9781616at2"/>
<keyword evidence="2" id="KW-1185">Reference proteome</keyword>
<accession>A0A0R2M645</accession>
<dbReference type="InterPro" id="IPR008323">
    <property type="entry name" value="UCP033563"/>
</dbReference>
<name>A0A0R2M645_9LACO</name>
<dbReference type="RefSeq" id="WP_057707632.1">
    <property type="nucleotide sequence ID" value="NZ_JQCL01000103.1"/>
</dbReference>
<evidence type="ECO:0000313" key="1">
    <source>
        <dbReference type="EMBL" id="KRO07451.1"/>
    </source>
</evidence>